<comment type="caution">
    <text evidence="2">The sequence shown here is derived from an EMBL/GenBank/DDBJ whole genome shotgun (WGS) entry which is preliminary data.</text>
</comment>
<accession>Q1N1M3</accession>
<dbReference type="AlphaFoldDB" id="Q1N1M3"/>
<dbReference type="HOGENOM" id="CLU_1718756_0_0_6"/>
<sequence length="152" mass="17078">MKWLIVLAMTFLTMHTSASDLIDNYYSNDINTAVNTARERPHHYDYSTTYRYKRTTAQSIELKKLNLDELDETRLKMSGNLPEQNTAINNENNTIALENDQRVEPQQSSTSDIPSAILPKAINPIYSGQTLQGQMSTQGILQAGSVTSTPRP</sequence>
<keyword evidence="1" id="KW-0732">Signal</keyword>
<reference evidence="2 3" key="1">
    <citation type="submission" date="2006-03" db="EMBL/GenBank/DDBJ databases">
        <authorList>
            <person name="Pinhassi J."/>
            <person name="Pedros-Alio C."/>
            <person name="Ferriera S."/>
            <person name="Johnson J."/>
            <person name="Kravitz S."/>
            <person name="Halpern A."/>
            <person name="Remington K."/>
            <person name="Beeson K."/>
            <person name="Tran B."/>
            <person name="Rogers Y.-H."/>
            <person name="Friedman R."/>
            <person name="Venter J.C."/>
        </authorList>
    </citation>
    <scope>NUCLEOTIDE SEQUENCE [LARGE SCALE GENOMIC DNA]</scope>
    <source>
        <strain evidence="2 3">RED65</strain>
    </source>
</reference>
<dbReference type="Proteomes" id="UP000004263">
    <property type="component" value="Unassembled WGS sequence"/>
</dbReference>
<protein>
    <submittedName>
        <fullName evidence="2">Uncharacterized protein</fullName>
    </submittedName>
</protein>
<keyword evidence="3" id="KW-1185">Reference proteome</keyword>
<evidence type="ECO:0000313" key="2">
    <source>
        <dbReference type="EMBL" id="EAT12027.1"/>
    </source>
</evidence>
<dbReference type="OrthoDB" id="6121641at2"/>
<feature type="signal peptide" evidence="1">
    <location>
        <begin position="1"/>
        <end position="18"/>
    </location>
</feature>
<evidence type="ECO:0000256" key="1">
    <source>
        <dbReference type="SAM" id="SignalP"/>
    </source>
</evidence>
<feature type="chain" id="PRO_5004194872" evidence="1">
    <location>
        <begin position="19"/>
        <end position="152"/>
    </location>
</feature>
<dbReference type="EMBL" id="AAQH01000010">
    <property type="protein sequence ID" value="EAT12027.1"/>
    <property type="molecule type" value="Genomic_DNA"/>
</dbReference>
<dbReference type="RefSeq" id="WP_007018987.1">
    <property type="nucleotide sequence ID" value="NZ_CH724120.1"/>
</dbReference>
<name>Q1N1M3_9GAMM</name>
<gene>
    <name evidence="2" type="ORF">RED65_03275</name>
</gene>
<proteinExistence type="predicted"/>
<evidence type="ECO:0000313" key="3">
    <source>
        <dbReference type="Proteomes" id="UP000004263"/>
    </source>
</evidence>
<organism evidence="2 3">
    <name type="scientific">Bermanella marisrubri</name>
    <dbReference type="NCBI Taxonomy" id="207949"/>
    <lineage>
        <taxon>Bacteria</taxon>
        <taxon>Pseudomonadati</taxon>
        <taxon>Pseudomonadota</taxon>
        <taxon>Gammaproteobacteria</taxon>
        <taxon>Oceanospirillales</taxon>
        <taxon>Oceanospirillaceae</taxon>
        <taxon>Bermanella</taxon>
    </lineage>
</organism>
<dbReference type="STRING" id="207949.RED65_03275"/>